<protein>
    <recommendedName>
        <fullName evidence="9 10">EGF-like domain-containing protein</fullName>
    </recommendedName>
</protein>
<sequence length="1289" mass="147727">MYFKKFFLSIQILFILQSFIIKVYSLEIILNNKSPTLESIASTVTNALSSNDVKVILPDNIYKIPISGQNTFNIKNTLTFYSKDGSTFDFQNSEKGSFNINIGQGLNKKKLVFENIHFKNFKSDSLRMFDVKYSDETNTFSIEFINCTFDNNIGTIFNFGITCTSSIQSSPQVLFNNCRFTNSDMIFLIYHLNSYYNLEISPDCFNVHFIDCYFENNKYLGANHCGNINIDNCYFTKMNGSNDYECSIVYSSTYRNKVKITNTKFENILVSYNKPMFAIYKTLFEINNCSFINCHSYSNFLIHTKTNVSYKNSNNDSVYISITNSEFNDISTLIEGESNIIHVKDSKFKNIITRSITPILMNSPFSKIDFANIEIKNITSLRSGFFDEETTYSFSNVKFMDIKSNAKAIINTTYKSLSFNNCTFSNILCNGDGENSSLIFINTSINGNTIELNNTIIDECTTNGDLIKITGSLATIKLSNLIIRNIYSYGSIIYNTSSKSYTFIDDTKIYENQNINKLQCGLITSLNSIDMSISKSEFKDNTSKNNGGILCFTNIYDLNLNISSSSFENNSAQNGGAIYLNQGQNKYYSNSIKLDNTKFLYNSVTYNGGAIYSNFEDLNIKPVKKVVFQGNSAYAGGAIYINNDNKEKNTLFNVRNKNIKYYDNSAISHGDNYATGPHMIEEMDENNNEKELVFINGENFFMEFRLVDEFGHVISDIYKYFPNVVLNFDIIYNLNKTYNKITGNNCYFTKGVCSMKNFRIYSSESFEFKLKLSIESKESDIIVDFQKDIFNGKIKDCGQNEIKIFDQNKFYHCEEPECTYLCPILSNKAECLKSTINEENNINDPNNNICSCYSGWSGPYCEMPIYADVKKNDIYLHAIALPINIIIIGLMVFIFCKRHEKIIGDTGYVKTEIFLLGAFIYYICFYFNSFSDYQSCTLAFIFKHCGILLMYSIFIIFASTGCELGVSYEELDRLNCHTPIQNSKPINSDADGSETKISASSYDVLITENIEKELNNISKRREEVNSDNSLNKKRSSMVLLYSQGSCDNIDLKMINKSIFIIHSLNIEVATVYIISCIVFIGYIFYGSSEGSDNQVKDINGRWMYKCSLYQFGFIIDILEFMLVLILILRIMKTWGYTYVFKCLKYIGIASIVWFTLGPLINILSYVLVINDSNAYILFNSIGNGLCYFLIILIYMWDKVYYIMKGLGSDPEYYFNSLKRGECMLHRSYFCGCVKSQSDYETIIRYLNFYKTSSQIIVFSKKGLKYISTKSKGQLKYSREKLDKNSFVNI</sequence>
<keyword evidence="4" id="KW-0964">Secreted</keyword>
<keyword evidence="6 8" id="KW-0472">Membrane</keyword>
<comment type="caution">
    <text evidence="11">The sequence shown here is derived from an EMBL/GenBank/DDBJ whole genome shotgun (WGS) entry which is preliminary data.</text>
</comment>
<feature type="transmembrane region" description="Helical" evidence="8">
    <location>
        <begin position="1108"/>
        <end position="1130"/>
    </location>
</feature>
<dbReference type="PROSITE" id="PS00022">
    <property type="entry name" value="EGF_1"/>
    <property type="match status" value="1"/>
</dbReference>
<comment type="subcellular location">
    <subcellularLocation>
        <location evidence="1">Cell envelope</location>
    </subcellularLocation>
    <subcellularLocation>
        <location evidence="2">Cell outer membrane</location>
    </subcellularLocation>
    <subcellularLocation>
        <location evidence="3">Secreted</location>
    </subcellularLocation>
</comment>
<feature type="transmembrane region" description="Helical" evidence="8">
    <location>
        <begin position="940"/>
        <end position="958"/>
    </location>
</feature>
<reference evidence="11 12" key="1">
    <citation type="submission" date="2016-08" db="EMBL/GenBank/DDBJ databases">
        <title>A Parts List for Fungal Cellulosomes Revealed by Comparative Genomics.</title>
        <authorList>
            <consortium name="DOE Joint Genome Institute"/>
            <person name="Haitjema C.H."/>
            <person name="Gilmore S.P."/>
            <person name="Henske J.K."/>
            <person name="Solomon K.V."/>
            <person name="De Groot R."/>
            <person name="Kuo A."/>
            <person name="Mondo S.J."/>
            <person name="Salamov A.A."/>
            <person name="Labutti K."/>
            <person name="Zhao Z."/>
            <person name="Chiniquy J."/>
            <person name="Barry K."/>
            <person name="Brewer H.M."/>
            <person name="Purvine S.O."/>
            <person name="Wright A.T."/>
            <person name="Boxma B."/>
            <person name="Van Alen T."/>
            <person name="Hackstein J.H."/>
            <person name="Baker S.E."/>
            <person name="Grigoriev I.V."/>
            <person name="O'Malley M.A."/>
        </authorList>
    </citation>
    <scope>NUCLEOTIDE SEQUENCE [LARGE SCALE GENOMIC DNA]</scope>
    <source>
        <strain evidence="11 12">S4</strain>
    </source>
</reference>
<gene>
    <name evidence="11" type="ORF">BCR32DRAFT_292411</name>
</gene>
<feature type="transmembrane region" description="Helical" evidence="8">
    <location>
        <begin position="1174"/>
        <end position="1196"/>
    </location>
</feature>
<keyword evidence="12" id="KW-1185">Reference proteome</keyword>
<evidence type="ECO:0000256" key="6">
    <source>
        <dbReference type="ARBA" id="ARBA00023136"/>
    </source>
</evidence>
<dbReference type="Proteomes" id="UP000193944">
    <property type="component" value="Unassembled WGS sequence"/>
</dbReference>
<evidence type="ECO:0000259" key="9">
    <source>
        <dbReference type="PROSITE" id="PS00022"/>
    </source>
</evidence>
<keyword evidence="8" id="KW-0812">Transmembrane</keyword>
<name>A0A1Y1XAK1_9FUNG</name>
<feature type="domain" description="EGF-like" evidence="9 10">
    <location>
        <begin position="850"/>
        <end position="861"/>
    </location>
</feature>
<dbReference type="InterPro" id="IPR011050">
    <property type="entry name" value="Pectin_lyase_fold/virulence"/>
</dbReference>
<dbReference type="SUPFAM" id="SSF51126">
    <property type="entry name" value="Pectin lyase-like"/>
    <property type="match status" value="1"/>
</dbReference>
<evidence type="ECO:0000256" key="3">
    <source>
        <dbReference type="ARBA" id="ARBA00004613"/>
    </source>
</evidence>
<evidence type="ECO:0000256" key="1">
    <source>
        <dbReference type="ARBA" id="ARBA00004196"/>
    </source>
</evidence>
<reference evidence="11 12" key="2">
    <citation type="submission" date="2016-08" db="EMBL/GenBank/DDBJ databases">
        <title>Pervasive Adenine N6-methylation of Active Genes in Fungi.</title>
        <authorList>
            <consortium name="DOE Joint Genome Institute"/>
            <person name="Mondo S.J."/>
            <person name="Dannebaum R.O."/>
            <person name="Kuo R.C."/>
            <person name="Labutti K."/>
            <person name="Haridas S."/>
            <person name="Kuo A."/>
            <person name="Salamov A."/>
            <person name="Ahrendt S.R."/>
            <person name="Lipzen A."/>
            <person name="Sullivan W."/>
            <person name="Andreopoulos W.B."/>
            <person name="Clum A."/>
            <person name="Lindquist E."/>
            <person name="Daum C."/>
            <person name="Ramamoorthy G.K."/>
            <person name="Gryganskyi A."/>
            <person name="Culley D."/>
            <person name="Magnuson J.K."/>
            <person name="James T.Y."/>
            <person name="O'Malley M.A."/>
            <person name="Stajich J.E."/>
            <person name="Spatafora J.W."/>
            <person name="Visel A."/>
            <person name="Grigoriev I.V."/>
        </authorList>
    </citation>
    <scope>NUCLEOTIDE SEQUENCE [LARGE SCALE GENOMIC DNA]</scope>
    <source>
        <strain evidence="11 12">S4</strain>
    </source>
</reference>
<evidence type="ECO:0000256" key="7">
    <source>
        <dbReference type="ARBA" id="ARBA00023237"/>
    </source>
</evidence>
<evidence type="ECO:0000256" key="5">
    <source>
        <dbReference type="ARBA" id="ARBA00022729"/>
    </source>
</evidence>
<keyword evidence="8" id="KW-1133">Transmembrane helix</keyword>
<proteinExistence type="predicted"/>
<dbReference type="PANTHER" id="PTHR11319:SF35">
    <property type="entry name" value="OUTER MEMBRANE PROTEIN PMPC-RELATED"/>
    <property type="match status" value="1"/>
</dbReference>
<keyword evidence="7" id="KW-0998">Cell outer membrane</keyword>
<keyword evidence="5" id="KW-0732">Signal</keyword>
<dbReference type="NCBIfam" id="TIGR01376">
    <property type="entry name" value="POMP_repeat"/>
    <property type="match status" value="1"/>
</dbReference>
<dbReference type="EMBL" id="MCFG01000087">
    <property type="protein sequence ID" value="ORX82768.1"/>
    <property type="molecule type" value="Genomic_DNA"/>
</dbReference>
<organism evidence="11 12">
    <name type="scientific">Anaeromyces robustus</name>
    <dbReference type="NCBI Taxonomy" id="1754192"/>
    <lineage>
        <taxon>Eukaryota</taxon>
        <taxon>Fungi</taxon>
        <taxon>Fungi incertae sedis</taxon>
        <taxon>Chytridiomycota</taxon>
        <taxon>Chytridiomycota incertae sedis</taxon>
        <taxon>Neocallimastigomycetes</taxon>
        <taxon>Neocallimastigales</taxon>
        <taxon>Neocallimastigaceae</taxon>
        <taxon>Anaeromyces</taxon>
    </lineage>
</organism>
<evidence type="ECO:0000256" key="2">
    <source>
        <dbReference type="ARBA" id="ARBA00004442"/>
    </source>
</evidence>
<evidence type="ECO:0000259" key="10">
    <source>
        <dbReference type="PROSITE" id="PS01186"/>
    </source>
</evidence>
<evidence type="ECO:0000256" key="4">
    <source>
        <dbReference type="ARBA" id="ARBA00022525"/>
    </source>
</evidence>
<feature type="transmembrane region" description="Helical" evidence="8">
    <location>
        <begin position="874"/>
        <end position="896"/>
    </location>
</feature>
<evidence type="ECO:0000256" key="8">
    <source>
        <dbReference type="SAM" id="Phobius"/>
    </source>
</evidence>
<dbReference type="PROSITE" id="PS01186">
    <property type="entry name" value="EGF_2"/>
    <property type="match status" value="1"/>
</dbReference>
<accession>A0A1Y1XAK1</accession>
<evidence type="ECO:0000313" key="12">
    <source>
        <dbReference type="Proteomes" id="UP000193944"/>
    </source>
</evidence>
<feature type="transmembrane region" description="Helical" evidence="8">
    <location>
        <begin position="908"/>
        <end position="928"/>
    </location>
</feature>
<feature type="transmembrane region" description="Helical" evidence="8">
    <location>
        <begin position="1142"/>
        <end position="1168"/>
    </location>
</feature>
<dbReference type="InterPro" id="IPR003368">
    <property type="entry name" value="POMP_repeat"/>
</dbReference>
<dbReference type="GO" id="GO:0005576">
    <property type="term" value="C:extracellular region"/>
    <property type="evidence" value="ECO:0007669"/>
    <property type="project" value="UniProtKB-SubCell"/>
</dbReference>
<feature type="transmembrane region" description="Helical" evidence="8">
    <location>
        <begin position="1059"/>
        <end position="1085"/>
    </location>
</feature>
<dbReference type="PANTHER" id="PTHR11319">
    <property type="entry name" value="G PROTEIN-COUPLED RECEPTOR-RELATED"/>
    <property type="match status" value="1"/>
</dbReference>
<evidence type="ECO:0000313" key="11">
    <source>
        <dbReference type="EMBL" id="ORX82768.1"/>
    </source>
</evidence>
<dbReference type="OrthoDB" id="2116838at2759"/>
<dbReference type="InterPro" id="IPR000742">
    <property type="entry name" value="EGF"/>
</dbReference>